<accession>C8W438</accession>
<feature type="transmembrane region" description="Helical" evidence="1">
    <location>
        <begin position="187"/>
        <end position="206"/>
    </location>
</feature>
<dbReference type="KEGG" id="dae:Dtox_0339"/>
<proteinExistence type="predicted"/>
<dbReference type="STRING" id="485916.Dtox_0339"/>
<reference evidence="2 3" key="1">
    <citation type="journal article" date="2009" name="Stand. Genomic Sci.">
        <title>Complete genome sequence of Desulfotomaculum acetoxidans type strain (5575).</title>
        <authorList>
            <person name="Spring S."/>
            <person name="Lapidus A."/>
            <person name="Schroder M."/>
            <person name="Gleim D."/>
            <person name="Sims D."/>
            <person name="Meincke L."/>
            <person name="Glavina Del Rio T."/>
            <person name="Tice H."/>
            <person name="Copeland A."/>
            <person name="Cheng J.F."/>
            <person name="Lucas S."/>
            <person name="Chen F."/>
            <person name="Nolan M."/>
            <person name="Bruce D."/>
            <person name="Goodwin L."/>
            <person name="Pitluck S."/>
            <person name="Ivanova N."/>
            <person name="Mavromatis K."/>
            <person name="Mikhailova N."/>
            <person name="Pati A."/>
            <person name="Chen A."/>
            <person name="Palaniappan K."/>
            <person name="Land M."/>
            <person name="Hauser L."/>
            <person name="Chang Y.J."/>
            <person name="Jeffries C.D."/>
            <person name="Chain P."/>
            <person name="Saunders E."/>
            <person name="Brettin T."/>
            <person name="Detter J.C."/>
            <person name="Goker M."/>
            <person name="Bristow J."/>
            <person name="Eisen J.A."/>
            <person name="Markowitz V."/>
            <person name="Hugenholtz P."/>
            <person name="Kyrpides N.C."/>
            <person name="Klenk H.P."/>
            <person name="Han C."/>
        </authorList>
    </citation>
    <scope>NUCLEOTIDE SEQUENCE [LARGE SCALE GENOMIC DNA]</scope>
    <source>
        <strain evidence="3">ATCC 49208 / DSM 771 / VKM B-1644</strain>
    </source>
</reference>
<dbReference type="AlphaFoldDB" id="C8W438"/>
<keyword evidence="1" id="KW-1133">Transmembrane helix</keyword>
<dbReference type="eggNOG" id="ENOG5033UTV">
    <property type="taxonomic scope" value="Bacteria"/>
</dbReference>
<protein>
    <recommendedName>
        <fullName evidence="4">CobW/HypB/UreG nucleotide-binding domain-containing protein</fullName>
    </recommendedName>
</protein>
<keyword evidence="1" id="KW-0812">Transmembrane</keyword>
<evidence type="ECO:0000313" key="2">
    <source>
        <dbReference type="EMBL" id="ACV61292.1"/>
    </source>
</evidence>
<gene>
    <name evidence="2" type="ordered locus">Dtox_0339</name>
</gene>
<evidence type="ECO:0008006" key="4">
    <source>
        <dbReference type="Google" id="ProtNLM"/>
    </source>
</evidence>
<dbReference type="Proteomes" id="UP000002217">
    <property type="component" value="Chromosome"/>
</dbReference>
<keyword evidence="3" id="KW-1185">Reference proteome</keyword>
<evidence type="ECO:0000313" key="3">
    <source>
        <dbReference type="Proteomes" id="UP000002217"/>
    </source>
</evidence>
<organism evidence="2 3">
    <name type="scientific">Desulfofarcimen acetoxidans (strain ATCC 49208 / DSM 771 / KCTC 5769 / VKM B-1644 / 5575)</name>
    <name type="common">Desulfotomaculum acetoxidans</name>
    <dbReference type="NCBI Taxonomy" id="485916"/>
    <lineage>
        <taxon>Bacteria</taxon>
        <taxon>Bacillati</taxon>
        <taxon>Bacillota</taxon>
        <taxon>Clostridia</taxon>
        <taxon>Eubacteriales</taxon>
        <taxon>Peptococcaceae</taxon>
        <taxon>Desulfofarcimen</taxon>
    </lineage>
</organism>
<dbReference type="HOGENOM" id="CLU_1319234_0_0_9"/>
<dbReference type="SUPFAM" id="SSF52540">
    <property type="entry name" value="P-loop containing nucleoside triphosphate hydrolases"/>
    <property type="match status" value="1"/>
</dbReference>
<name>C8W438_DESAS</name>
<sequence>MRVVDIVQGFLDSGKTTLIDVLIREVLSNETILVIQTECGECQLPDYGSRVKVVSWDWEKGFPLTEMRKLVLMPGFNRVIFEVNGMAPVEELLDSLEVMQRRGEITIGGRMAVFYGPIWQVMGKPMEDLFRRMALSSQGFWLREGSNDLYNFISQVQPKGCKTSGGEWLSWYYSTVDSDRYFPVKKIAKAAAIVVGMLLFYGFLYLKI</sequence>
<dbReference type="Gene3D" id="3.40.50.300">
    <property type="entry name" value="P-loop containing nucleotide triphosphate hydrolases"/>
    <property type="match status" value="1"/>
</dbReference>
<dbReference type="OrthoDB" id="9808822at2"/>
<dbReference type="EMBL" id="CP001720">
    <property type="protein sequence ID" value="ACV61292.1"/>
    <property type="molecule type" value="Genomic_DNA"/>
</dbReference>
<dbReference type="InterPro" id="IPR027417">
    <property type="entry name" value="P-loop_NTPase"/>
</dbReference>
<keyword evidence="1" id="KW-0472">Membrane</keyword>
<dbReference type="RefSeq" id="WP_015756013.1">
    <property type="nucleotide sequence ID" value="NC_013216.1"/>
</dbReference>
<evidence type="ECO:0000256" key="1">
    <source>
        <dbReference type="SAM" id="Phobius"/>
    </source>
</evidence>